<dbReference type="RefSeq" id="WP_012102736.1">
    <property type="nucleotide sequence ID" value="NC_009706.1"/>
</dbReference>
<organism evidence="2 3">
    <name type="scientific">Clostridium kluyveri (strain ATCC 8527 / DSM 555 / NBRC 12016 / NCIMB 10680 / K1)</name>
    <dbReference type="NCBI Taxonomy" id="431943"/>
    <lineage>
        <taxon>Bacteria</taxon>
        <taxon>Bacillati</taxon>
        <taxon>Bacillota</taxon>
        <taxon>Clostridia</taxon>
        <taxon>Eubacteriales</taxon>
        <taxon>Clostridiaceae</taxon>
        <taxon>Clostridium</taxon>
    </lineage>
</organism>
<keyword evidence="1" id="KW-1133">Transmembrane helix</keyword>
<accession>A5MZV7</accession>
<sequence>MEKVTFEKTGTITPQESSGISLGIYTNPPTSVGCGIGTLCSGIFAMISVATVVAVVKC</sequence>
<dbReference type="AlphaFoldDB" id="A5MZV7"/>
<gene>
    <name evidence="2" type="ordered locus">CKL_2391</name>
</gene>
<keyword evidence="1" id="KW-0472">Membrane</keyword>
<evidence type="ECO:0000313" key="2">
    <source>
        <dbReference type="EMBL" id="EDK34403.1"/>
    </source>
</evidence>
<dbReference type="PROSITE" id="PS51257">
    <property type="entry name" value="PROKAR_LIPOPROTEIN"/>
    <property type="match status" value="1"/>
</dbReference>
<evidence type="ECO:0000256" key="1">
    <source>
        <dbReference type="SAM" id="Phobius"/>
    </source>
</evidence>
<dbReference type="HOGENOM" id="CLU_2971345_0_0_9"/>
<proteinExistence type="predicted"/>
<reference evidence="2 3" key="1">
    <citation type="journal article" date="2008" name="Proc. Natl. Acad. Sci. U.S.A.">
        <title>The genome of Clostridium kluyveri, a strict anaerobe with unique metabolic features.</title>
        <authorList>
            <person name="Seedorf H."/>
            <person name="Fricke W.F."/>
            <person name="Veith B."/>
            <person name="Brueggemann H."/>
            <person name="Liesegang H."/>
            <person name="Strittmatter A."/>
            <person name="Miethke M."/>
            <person name="Buckel W."/>
            <person name="Hinderberger J."/>
            <person name="Li F."/>
            <person name="Hagemeier C."/>
            <person name="Thauer R.K."/>
            <person name="Gottschalk G."/>
        </authorList>
    </citation>
    <scope>NUCLEOTIDE SEQUENCE [LARGE SCALE GENOMIC DNA]</scope>
    <source>
        <strain evidence="3">ATCC 8527 / DSM 555 / NCIMB 10680</strain>
    </source>
</reference>
<keyword evidence="3" id="KW-1185">Reference proteome</keyword>
<keyword evidence="1" id="KW-0812">Transmembrane</keyword>
<dbReference type="KEGG" id="ckl:CKL_2391"/>
<dbReference type="Proteomes" id="UP000002411">
    <property type="component" value="Chromosome"/>
</dbReference>
<dbReference type="EMBL" id="CP000673">
    <property type="protein sequence ID" value="EDK34403.1"/>
    <property type="molecule type" value="Genomic_DNA"/>
</dbReference>
<evidence type="ECO:0000313" key="3">
    <source>
        <dbReference type="Proteomes" id="UP000002411"/>
    </source>
</evidence>
<feature type="transmembrane region" description="Helical" evidence="1">
    <location>
        <begin position="36"/>
        <end position="56"/>
    </location>
</feature>
<dbReference type="STRING" id="431943.CKL_2391"/>
<protein>
    <submittedName>
        <fullName evidence="2">Uncharacterized protein</fullName>
    </submittedName>
</protein>
<name>A5MZV7_CLOK5</name>